<dbReference type="InterPro" id="IPR041429">
    <property type="entry name" value="ITPK1_N"/>
</dbReference>
<dbReference type="Gene3D" id="3.40.50.11370">
    <property type="match status" value="1"/>
</dbReference>
<organism evidence="12 13">
    <name type="scientific">Solanum commersonii</name>
    <name type="common">Commerson's wild potato</name>
    <name type="synonym">Commerson's nightshade</name>
    <dbReference type="NCBI Taxonomy" id="4109"/>
    <lineage>
        <taxon>Eukaryota</taxon>
        <taxon>Viridiplantae</taxon>
        <taxon>Streptophyta</taxon>
        <taxon>Embryophyta</taxon>
        <taxon>Tracheophyta</taxon>
        <taxon>Spermatophyta</taxon>
        <taxon>Magnoliopsida</taxon>
        <taxon>eudicotyledons</taxon>
        <taxon>Gunneridae</taxon>
        <taxon>Pentapetalae</taxon>
        <taxon>asterids</taxon>
        <taxon>lamiids</taxon>
        <taxon>Solanales</taxon>
        <taxon>Solanaceae</taxon>
        <taxon>Solanoideae</taxon>
        <taxon>Solaneae</taxon>
        <taxon>Solanum</taxon>
    </lineage>
</organism>
<keyword evidence="4" id="KW-0808">Transferase</keyword>
<dbReference type="GO" id="GO:0005524">
    <property type="term" value="F:ATP binding"/>
    <property type="evidence" value="ECO:0007669"/>
    <property type="project" value="UniProtKB-KW"/>
</dbReference>
<evidence type="ECO:0000256" key="5">
    <source>
        <dbReference type="ARBA" id="ARBA00022723"/>
    </source>
</evidence>
<dbReference type="InterPro" id="IPR040464">
    <property type="entry name" value="InsP(3)kin_ATP-grasp"/>
</dbReference>
<proteinExistence type="inferred from homology"/>
<evidence type="ECO:0000313" key="13">
    <source>
        <dbReference type="Proteomes" id="UP000824120"/>
    </source>
</evidence>
<feature type="domain" description="Inositol 1,3,4-trisphosphate 5/6-kinase ATP-grasp" evidence="10">
    <location>
        <begin position="158"/>
        <end position="293"/>
    </location>
</feature>
<keyword evidence="8" id="KW-0067">ATP-binding</keyword>
<comment type="similarity">
    <text evidence="2">Belongs to the ITPK1 family.</text>
</comment>
<dbReference type="PANTHER" id="PTHR14217:SF26">
    <property type="entry name" value="INOSITOL-TETRAKISPHOSPHATE 1-KINASE"/>
    <property type="match status" value="1"/>
</dbReference>
<dbReference type="Proteomes" id="UP000824120">
    <property type="component" value="Chromosome 8"/>
</dbReference>
<evidence type="ECO:0000256" key="9">
    <source>
        <dbReference type="ARBA" id="ARBA00022842"/>
    </source>
</evidence>
<evidence type="ECO:0000256" key="8">
    <source>
        <dbReference type="ARBA" id="ARBA00022840"/>
    </source>
</evidence>
<evidence type="ECO:0000259" key="10">
    <source>
        <dbReference type="Pfam" id="PF05770"/>
    </source>
</evidence>
<keyword evidence="7" id="KW-0418">Kinase</keyword>
<keyword evidence="5" id="KW-0479">Metal-binding</keyword>
<evidence type="ECO:0000256" key="1">
    <source>
        <dbReference type="ARBA" id="ARBA00001946"/>
    </source>
</evidence>
<keyword evidence="9" id="KW-0460">Magnesium</keyword>
<keyword evidence="13" id="KW-1185">Reference proteome</keyword>
<dbReference type="SUPFAM" id="SSF56059">
    <property type="entry name" value="Glutathione synthetase ATP-binding domain-like"/>
    <property type="match status" value="1"/>
</dbReference>
<dbReference type="GO" id="GO:0047325">
    <property type="term" value="F:inositol-3,4,5,6-tetrakisphosphate 1-kinase activity"/>
    <property type="evidence" value="ECO:0007669"/>
    <property type="project" value="InterPro"/>
</dbReference>
<feature type="domain" description="Inositol-tetrakisphosphate 1-kinase N-terminal" evidence="11">
    <location>
        <begin position="10"/>
        <end position="88"/>
    </location>
</feature>
<dbReference type="AlphaFoldDB" id="A0A9J5XY77"/>
<protein>
    <recommendedName>
        <fullName evidence="14">Inositol-tetrakisphosphate 1-kinase</fullName>
    </recommendedName>
</protein>
<evidence type="ECO:0000259" key="11">
    <source>
        <dbReference type="Pfam" id="PF17927"/>
    </source>
</evidence>
<evidence type="ECO:0000313" key="12">
    <source>
        <dbReference type="EMBL" id="KAG5592559.1"/>
    </source>
</evidence>
<evidence type="ECO:0000256" key="7">
    <source>
        <dbReference type="ARBA" id="ARBA00022777"/>
    </source>
</evidence>
<dbReference type="GO" id="GO:0005737">
    <property type="term" value="C:cytoplasm"/>
    <property type="evidence" value="ECO:0007669"/>
    <property type="project" value="TreeGrafter"/>
</dbReference>
<dbReference type="GO" id="GO:0052726">
    <property type="term" value="F:inositol-1,3,4-trisphosphate 5-kinase activity"/>
    <property type="evidence" value="ECO:0007669"/>
    <property type="project" value="InterPro"/>
</dbReference>
<evidence type="ECO:0000256" key="4">
    <source>
        <dbReference type="ARBA" id="ARBA00022679"/>
    </source>
</evidence>
<reference evidence="12 13" key="1">
    <citation type="submission" date="2020-09" db="EMBL/GenBank/DDBJ databases">
        <title>De no assembly of potato wild relative species, Solanum commersonii.</title>
        <authorList>
            <person name="Cho K."/>
        </authorList>
    </citation>
    <scope>NUCLEOTIDE SEQUENCE [LARGE SCALE GENOMIC DNA]</scope>
    <source>
        <strain evidence="12">LZ3.2</strain>
        <tissue evidence="12">Leaf</tissue>
    </source>
</reference>
<feature type="non-terminal residue" evidence="12">
    <location>
        <position position="407"/>
    </location>
</feature>
<dbReference type="GO" id="GO:0000287">
    <property type="term" value="F:magnesium ion binding"/>
    <property type="evidence" value="ECO:0007669"/>
    <property type="project" value="InterPro"/>
</dbReference>
<comment type="subunit">
    <text evidence="3">Monomer.</text>
</comment>
<evidence type="ECO:0000256" key="3">
    <source>
        <dbReference type="ARBA" id="ARBA00011245"/>
    </source>
</evidence>
<dbReference type="Gene3D" id="3.30.1490.220">
    <property type="match status" value="1"/>
</dbReference>
<dbReference type="GO" id="GO:0032957">
    <property type="term" value="P:inositol trisphosphate metabolic process"/>
    <property type="evidence" value="ECO:0007669"/>
    <property type="project" value="InterPro"/>
</dbReference>
<dbReference type="OrthoDB" id="25308at2759"/>
<evidence type="ECO:0000256" key="6">
    <source>
        <dbReference type="ARBA" id="ARBA00022741"/>
    </source>
</evidence>
<dbReference type="GO" id="GO:0052725">
    <property type="term" value="F:inositol-1,3,4-trisphosphate 6-kinase activity"/>
    <property type="evidence" value="ECO:0007669"/>
    <property type="project" value="InterPro"/>
</dbReference>
<dbReference type="Gene3D" id="3.30.470.20">
    <property type="entry name" value="ATP-grasp fold, B domain"/>
    <property type="match status" value="1"/>
</dbReference>
<dbReference type="Pfam" id="PF17927">
    <property type="entry name" value="Ins134_P3_kin_N"/>
    <property type="match status" value="1"/>
</dbReference>
<comment type="cofactor">
    <cofactor evidence="1">
        <name>Mg(2+)</name>
        <dbReference type="ChEBI" id="CHEBI:18420"/>
    </cofactor>
</comment>
<evidence type="ECO:0000256" key="2">
    <source>
        <dbReference type="ARBA" id="ARBA00009601"/>
    </source>
</evidence>
<sequence length="407" mass="46311">MAEPMRRYSVGYALAPKKQASFIQVSLVNLAKERGIDLIKIDTDKPLIDQGPFDCVLHKMDGDDWKRQLKEYGSEFPQALIIDSPEAIERLHNRISMLQAVGEVEIDCENASFGIPKQTVIYDVKMVSAINLESEGLEFPVIAKPLVADGSAKSHKMLLEFVNHGAVIFKVYVVGDYVKCVKRKSLPDVKEDGLGRLESYLPFSQVSNLNNFEKNDDKYYKLMNLENTEFPPLSFLTDIARGLRRVTKLHLFNFDVIRDDRVGNRYLIIDINYFPGYAKMPNYECVLTDFFWDVLNQNDKSLGSLKNGHCEKEAGVLVGNSGCGEDEGTLPVSPLKIEENENPIQVALQNLLKFKQAAETYFSEIGTFSDTLYHENQVFPSRQLFLIVSPVEVIMMRLFVEYLFFDK</sequence>
<accession>A0A9J5XY77</accession>
<dbReference type="Pfam" id="PF05770">
    <property type="entry name" value="Ins134_P3_kin"/>
    <property type="match status" value="1"/>
</dbReference>
<dbReference type="PANTHER" id="PTHR14217">
    <property type="entry name" value="INOSITOL-TETRAKISPHOSPHATE 1-KINASE"/>
    <property type="match status" value="1"/>
</dbReference>
<dbReference type="InterPro" id="IPR008656">
    <property type="entry name" value="Inositol_tetrakis-P_1-kinase"/>
</dbReference>
<keyword evidence="6" id="KW-0547">Nucleotide-binding</keyword>
<comment type="caution">
    <text evidence="12">The sequence shown here is derived from an EMBL/GenBank/DDBJ whole genome shotgun (WGS) entry which is preliminary data.</text>
</comment>
<dbReference type="EMBL" id="JACXVP010000008">
    <property type="protein sequence ID" value="KAG5592559.1"/>
    <property type="molecule type" value="Genomic_DNA"/>
</dbReference>
<gene>
    <name evidence="12" type="ORF">H5410_043073</name>
</gene>
<evidence type="ECO:0008006" key="14">
    <source>
        <dbReference type="Google" id="ProtNLM"/>
    </source>
</evidence>
<name>A0A9J5XY77_SOLCO</name>